<comment type="similarity">
    <text evidence="1">Belongs to the barstar family.</text>
</comment>
<feature type="domain" description="Barstar (barnase inhibitor)" evidence="2">
    <location>
        <begin position="18"/>
        <end position="86"/>
    </location>
</feature>
<protein>
    <recommendedName>
        <fullName evidence="2">Barstar (barnase inhibitor) domain-containing protein</fullName>
    </recommendedName>
</protein>
<dbReference type="InterPro" id="IPR035905">
    <property type="entry name" value="Barstar-like_sf"/>
</dbReference>
<accession>A0A521B092</accession>
<evidence type="ECO:0000256" key="1">
    <source>
        <dbReference type="ARBA" id="ARBA00006845"/>
    </source>
</evidence>
<dbReference type="Pfam" id="PF01337">
    <property type="entry name" value="Barstar"/>
    <property type="match status" value="1"/>
</dbReference>
<organism evidence="3 4">
    <name type="scientific">Paracoccus laeviglucosivorans</name>
    <dbReference type="NCBI Taxonomy" id="1197861"/>
    <lineage>
        <taxon>Bacteria</taxon>
        <taxon>Pseudomonadati</taxon>
        <taxon>Pseudomonadota</taxon>
        <taxon>Alphaproteobacteria</taxon>
        <taxon>Rhodobacterales</taxon>
        <taxon>Paracoccaceae</taxon>
        <taxon>Paracoccus</taxon>
    </lineage>
</organism>
<dbReference type="InterPro" id="IPR000468">
    <property type="entry name" value="Barstar"/>
</dbReference>
<gene>
    <name evidence="3" type="ORF">SAMN06265221_10226</name>
</gene>
<name>A0A521B092_9RHOB</name>
<dbReference type="AlphaFoldDB" id="A0A521B092"/>
<keyword evidence="4" id="KW-1185">Reference proteome</keyword>
<dbReference type="RefSeq" id="WP_425467446.1">
    <property type="nucleotide sequence ID" value="NZ_FXTK01000002.1"/>
</dbReference>
<dbReference type="SUPFAM" id="SSF52038">
    <property type="entry name" value="Barstar-related"/>
    <property type="match status" value="1"/>
</dbReference>
<evidence type="ECO:0000313" key="4">
    <source>
        <dbReference type="Proteomes" id="UP000319014"/>
    </source>
</evidence>
<dbReference type="Proteomes" id="UP000319014">
    <property type="component" value="Unassembled WGS sequence"/>
</dbReference>
<dbReference type="Gene3D" id="3.30.370.10">
    <property type="entry name" value="Barstar-like"/>
    <property type="match status" value="1"/>
</dbReference>
<evidence type="ECO:0000313" key="3">
    <source>
        <dbReference type="EMBL" id="SMO40517.1"/>
    </source>
</evidence>
<dbReference type="EMBL" id="FXTK01000002">
    <property type="protein sequence ID" value="SMO40517.1"/>
    <property type="molecule type" value="Genomic_DNA"/>
</dbReference>
<proteinExistence type="inferred from homology"/>
<evidence type="ECO:0000259" key="2">
    <source>
        <dbReference type="Pfam" id="PF01337"/>
    </source>
</evidence>
<reference evidence="3 4" key="1">
    <citation type="submission" date="2017-05" db="EMBL/GenBank/DDBJ databases">
        <authorList>
            <person name="Varghese N."/>
            <person name="Submissions S."/>
        </authorList>
    </citation>
    <scope>NUCLEOTIDE SEQUENCE [LARGE SCALE GENOMIC DNA]</scope>
    <source>
        <strain evidence="3 4">DSM 100094</strain>
    </source>
</reference>
<sequence>MPAWRGGHSVGRPRMSVTLIIDGNKFRNIKEFYEEVNCVFMQDEDWRIGESLDAFNDLLFGGFGAAGPGPLVLIWRDMEKSCADLGMQATRDYYRAKLARPEQFNAARFQAELAALEAGTGQTYFDILLEIIADHPQITLVPA</sequence>